<gene>
    <name evidence="5" type="ORF">M9458_008584</name>
</gene>
<dbReference type="SMART" id="SM00343">
    <property type="entry name" value="ZnF_C2HC"/>
    <property type="match status" value="2"/>
</dbReference>
<reference evidence="5 6" key="1">
    <citation type="submission" date="2024-05" db="EMBL/GenBank/DDBJ databases">
        <title>Genome sequencing and assembly of Indian major carp, Cirrhinus mrigala (Hamilton, 1822).</title>
        <authorList>
            <person name="Mohindra V."/>
            <person name="Chowdhury L.M."/>
            <person name="Lal K."/>
            <person name="Jena J.K."/>
        </authorList>
    </citation>
    <scope>NUCLEOTIDE SEQUENCE [LARGE SCALE GENOMIC DNA]</scope>
    <source>
        <strain evidence="5">CM1030</strain>
        <tissue evidence="5">Blood</tissue>
    </source>
</reference>
<dbReference type="SUPFAM" id="SSF53098">
    <property type="entry name" value="Ribonuclease H-like"/>
    <property type="match status" value="1"/>
</dbReference>
<dbReference type="InterPro" id="IPR001878">
    <property type="entry name" value="Znf_CCHC"/>
</dbReference>
<feature type="compositionally biased region" description="Basic and acidic residues" evidence="3">
    <location>
        <begin position="2268"/>
        <end position="2293"/>
    </location>
</feature>
<dbReference type="Pfam" id="PF18701">
    <property type="entry name" value="DUF5641"/>
    <property type="match status" value="1"/>
</dbReference>
<sequence length="2636" mass="292078">MNWLLCGGYCRIVAVITKPVHKKAAPSESPAKMAATPEPHQVKIISSKSHLAMSVAPKANQVMPDPPVSSQVRATLSVPSQDTAVLHESSQDTAVVLHESGQDTAVVLHESSQDTAVALHESSQDTAVVLHEPSQDTAVLHESSQDTAVLHESSQVTAEPHESSQVTAVPHESSQVTAVPHESSQVTVVPHESSQVTADLHEPSQVAAVVPEPSQATADLHEPSQVTADLHEPSQVAAVVPEPSQATADLHEPSQATADLHEPSQATADFHEPSQATADLHEPSQVVLNSLCGFILINTPIDLLVPQPHSPDTTHAVRTQMRARQLSTRLQSYEVALPKSLIPDPVPHDTSYHLPRIDPPAVQLNISGQAEPVSTVEQLPMSDLSLARHHHPSPIVAQLGNHSLSECDSFSSGAASPTFQVDVQARAISPPAVRPKATAVSSIPLPHLGRSFPAQTAHIDVSQQSDLWHVIRATPPAAYVTTLSYLGVPSLSTLHGMLQQPVLFSTADPACQLTSSLPHTVTSVKLPLTTTAYRPLVPPVYQLQVHGPSQPTQQPLAVSDSYHPAPTVAGYHAAQPVHTPVQPWYPPSVVHQPPPPLPVYQPMPVTPPLQPVPIPALPKLINDSEREFTDLKMALDNLLNPHTELTEHYKYRVLMEQLVLEEARLIAQACRHHPTPYRMAMTVLQRQYGQPHQLAQSEIAALLNSPDIRVGDAKAFQSFALNVDLLVGMLLSLEGPQGRELSCTGHVDRLLSKLPKHYRDSFIEHLQLRGRLHTDSLNPYNLHDLADWLKVKAEAQRLSTKMVQRYQTERVQVSRKERQPFPKLQTRPTAVYHGSEQPTEASTGFSVHNDAVRAQSSAKRLKRLCLFCKSQEHYLSQCSKIIECSPDQILKWIKDGKRCWKCGRTSHKWEECTLRKPCRDCGNIHLGVLHSIAQDGPNSVLLTTSHERAYLTSPSSTGRVYLKVVPVLLWRGERSVSTYAILDDGAQRNIILPAAVQQPEEKHSLTGVFTAPLLTLTEQTYPLKRLQRCYPHLRGIPIPSFDRVQPLLLIGSDYPTLITPKEPIRLGPAGGPVAVRTQLGWVLQGPDGLLPHQVPSPQCLFTSLTPLRDPVYQHVERLWQLDVLPSRSEKMITRSKQDQMAVDMLETRSRRVEVDGVWHYATPLLRAPDSPPLKGTMESVLSSLRNTEKRLSRNPERAKVYEAEIQKLLDSGYVVRVPPAGQQVDEESWFIPHHLVQHNGKYRLVFNCSFVYQGVSLNQQLLPGPTLGASLLGVLLRFRQYAVAISGDIRGMFHQVRLLPEDRPLLRFIWRNMRREDPPDIYEWHVLPFGTTCSPCCASFALHRHVRYQQLGNEEVLQSIERSFYVDNCLQSLPTAEEAKRLIDKMRPLLVSGGFEIRQWATNVPTVVQHLPTKARSESIELWLQQNHSDPLEPALGLMWHCLEDSLGYRHRALAEHQPTMRYIYKVLATQYDPLEFSIPFTTRAKVLVQRLWTRPRGWDDPNLPADLLEKWNVWEKELPDLSKLKLPRCYLPADFDVETSRFSLHVFGDASEVAYGSVAYLCAEQHGKIHTAFVMARSRVAPKRQLSMPRLELCAALSSAQLAQFLRQELTIAIETVTLWTDSTTVLTWIQSESCRYKVFVGTRVAEIQELTEPHSWRYVDSSNNPADDITRGRTLMELANSNMWSRGPGFLREPPDQWPVKPIVMAQEDTSETRKAVFCGLVADNRNPDMLDASQYASWSALVGATYQSLYGAAIQDADKDSLDYRHAEACILRRCQEYSFPEEFKALKSGNQVPVASRLNTLAPEFDPELNLIRVGGRLHRLDGISRAEMHPVVLDPHHQVTKLIVKHFDERLLHPGPDRVFAELRRHFWVLRGRQAIKRHQRECVDPLYLLWLTYPLPVCDYINPLSSPLELAVAQRSDGVCIHLDLLNSIDTDAFLLALRRFIARRGTPSEIFSDQGTNFRGAETELREAFREMEPRLQEQLASYQITFRMNPPAAPHFGGAWEREIRSVKSALQVVVGNQSVPEDVLQTILIEVEGTLNSKPLGYISSDVADLDPVTPNMLLMGRRDALLPQVIYTPEPLSKRRWRHAQTIVDHFWSYFTRHYLPGLQTRQKWQRVTQDLAVNTVVMIIDPQLPRAQWSVGRVVKLIPSADGHVRSAQVQVNDRVYLRPVAKLSRSQVTAGLHEPGQVTAVLHESSQVTAGLPESSQVTAGLPESSQVNQVTADLPESSQETAVLPEPNQVPSDLPKSHHISADPLEPPHVTADHQEPHHVSTDPLEPHHVSTDPSHKSTASTPSRPTDIPLSTVLPVMAIAIFSVWAAHSAPEASSDHKSAPEASSVHKFTPIPPEVSAHAVDPPKEVASIYELTAMSAQESAPMPPEVSAPAVDPPMGAASSYELSARHATAKEIVREHTALLWMSLVPLWISLLLSALPALQWLPVMPALPTSPWLPVLPALPASPWLPALPTLPTPPWLPTLPQLHGPGPPVFHGLLLLHGPGPPRFHCLPLLHGPGPPSFHCLPQLHGPGPPVLHCLSLLHDPGPPPLHGPGPPSHPLFCLCSPTLLDCCCLSARCRSWGGGFCNATPAEGAFTHELTVAAPSAASLVTSCLVAIKGGHYQTDTTKYCFALADST</sequence>
<evidence type="ECO:0000313" key="5">
    <source>
        <dbReference type="EMBL" id="KAL0195012.1"/>
    </source>
</evidence>
<evidence type="ECO:0000256" key="2">
    <source>
        <dbReference type="ARBA" id="ARBA00012180"/>
    </source>
</evidence>
<dbReference type="InterPro" id="IPR036397">
    <property type="entry name" value="RNaseH_sf"/>
</dbReference>
<dbReference type="InterPro" id="IPR040676">
    <property type="entry name" value="DUF5641"/>
</dbReference>
<dbReference type="GO" id="GO:0006259">
    <property type="term" value="P:DNA metabolic process"/>
    <property type="evidence" value="ECO:0007669"/>
    <property type="project" value="UniProtKB-ARBA"/>
</dbReference>
<evidence type="ECO:0000259" key="4">
    <source>
        <dbReference type="PROSITE" id="PS50994"/>
    </source>
</evidence>
<dbReference type="PANTHER" id="PTHR47331:SF5">
    <property type="entry name" value="RIBONUCLEASE H"/>
    <property type="match status" value="1"/>
</dbReference>
<dbReference type="Pfam" id="PF05380">
    <property type="entry name" value="Peptidase_A17"/>
    <property type="match status" value="1"/>
</dbReference>
<protein>
    <recommendedName>
        <fullName evidence="2">ribonuclease H</fullName>
        <ecNumber evidence="2">3.1.26.4</ecNumber>
    </recommendedName>
</protein>
<dbReference type="InterPro" id="IPR008042">
    <property type="entry name" value="Retrotrans_Pao"/>
</dbReference>
<organism evidence="5 6">
    <name type="scientific">Cirrhinus mrigala</name>
    <name type="common">Mrigala</name>
    <dbReference type="NCBI Taxonomy" id="683832"/>
    <lineage>
        <taxon>Eukaryota</taxon>
        <taxon>Metazoa</taxon>
        <taxon>Chordata</taxon>
        <taxon>Craniata</taxon>
        <taxon>Vertebrata</taxon>
        <taxon>Euteleostomi</taxon>
        <taxon>Actinopterygii</taxon>
        <taxon>Neopterygii</taxon>
        <taxon>Teleostei</taxon>
        <taxon>Ostariophysi</taxon>
        <taxon>Cypriniformes</taxon>
        <taxon>Cyprinidae</taxon>
        <taxon>Labeoninae</taxon>
        <taxon>Labeonini</taxon>
        <taxon>Cirrhinus</taxon>
    </lineage>
</organism>
<feature type="domain" description="Integrase catalytic" evidence="4">
    <location>
        <begin position="1887"/>
        <end position="2072"/>
    </location>
</feature>
<feature type="compositionally biased region" description="Polar residues" evidence="3">
    <location>
        <begin position="152"/>
        <end position="181"/>
    </location>
</feature>
<comment type="caution">
    <text evidence="5">The sequence shown here is derived from an EMBL/GenBank/DDBJ whole genome shotgun (WGS) entry which is preliminary data.</text>
</comment>
<dbReference type="InterPro" id="IPR043128">
    <property type="entry name" value="Rev_trsase/Diguanyl_cyclase"/>
</dbReference>
<dbReference type="InterPro" id="IPR001584">
    <property type="entry name" value="Integrase_cat-core"/>
</dbReference>
<dbReference type="CDD" id="cd01644">
    <property type="entry name" value="RT_pepA17"/>
    <property type="match status" value="1"/>
</dbReference>
<proteinExistence type="inferred from homology"/>
<dbReference type="PANTHER" id="PTHR47331">
    <property type="entry name" value="PHD-TYPE DOMAIN-CONTAINING PROTEIN"/>
    <property type="match status" value="1"/>
</dbReference>
<dbReference type="Proteomes" id="UP001529510">
    <property type="component" value="Unassembled WGS sequence"/>
</dbReference>
<feature type="non-terminal residue" evidence="5">
    <location>
        <position position="2636"/>
    </location>
</feature>
<feature type="compositionally biased region" description="Polar residues" evidence="3">
    <location>
        <begin position="2204"/>
        <end position="2238"/>
    </location>
</feature>
<evidence type="ECO:0000313" key="6">
    <source>
        <dbReference type="Proteomes" id="UP001529510"/>
    </source>
</evidence>
<dbReference type="InterPro" id="IPR012337">
    <property type="entry name" value="RNaseH-like_sf"/>
</dbReference>
<accession>A0ABD0RAU2</accession>
<comment type="similarity">
    <text evidence="1">Belongs to the beta type-B retroviral polymerase family. HERV class-II K(HML-2) pol subfamily.</text>
</comment>
<dbReference type="Pfam" id="PF00078">
    <property type="entry name" value="RVT_1"/>
    <property type="match status" value="1"/>
</dbReference>
<feature type="region of interest" description="Disordered" evidence="3">
    <location>
        <begin position="151"/>
        <end position="181"/>
    </location>
</feature>
<dbReference type="InterPro" id="IPR043502">
    <property type="entry name" value="DNA/RNA_pol_sf"/>
</dbReference>
<dbReference type="PROSITE" id="PS50994">
    <property type="entry name" value="INTEGRASE"/>
    <property type="match status" value="1"/>
</dbReference>
<dbReference type="Gene3D" id="3.30.70.270">
    <property type="match status" value="1"/>
</dbReference>
<evidence type="ECO:0000256" key="3">
    <source>
        <dbReference type="SAM" id="MobiDB-lite"/>
    </source>
</evidence>
<dbReference type="SUPFAM" id="SSF56672">
    <property type="entry name" value="DNA/RNA polymerases"/>
    <property type="match status" value="1"/>
</dbReference>
<feature type="region of interest" description="Disordered" evidence="3">
    <location>
        <begin position="2204"/>
        <end position="2306"/>
    </location>
</feature>
<dbReference type="InterPro" id="IPR000477">
    <property type="entry name" value="RT_dom"/>
</dbReference>
<keyword evidence="6" id="KW-1185">Reference proteome</keyword>
<evidence type="ECO:0000256" key="1">
    <source>
        <dbReference type="ARBA" id="ARBA00010879"/>
    </source>
</evidence>
<name>A0ABD0RAU2_CIRMR</name>
<dbReference type="Gene3D" id="3.10.10.10">
    <property type="entry name" value="HIV Type 1 Reverse Transcriptase, subunit A, domain 1"/>
    <property type="match status" value="1"/>
</dbReference>
<dbReference type="EMBL" id="JAMKFB020000004">
    <property type="protein sequence ID" value="KAL0195012.1"/>
    <property type="molecule type" value="Genomic_DNA"/>
</dbReference>
<dbReference type="GO" id="GO:0004523">
    <property type="term" value="F:RNA-DNA hybrid ribonuclease activity"/>
    <property type="evidence" value="ECO:0007669"/>
    <property type="project" value="UniProtKB-EC"/>
</dbReference>
<dbReference type="Gene3D" id="3.30.420.10">
    <property type="entry name" value="Ribonuclease H-like superfamily/Ribonuclease H"/>
    <property type="match status" value="1"/>
</dbReference>
<dbReference type="EC" id="3.1.26.4" evidence="2"/>
<feature type="region of interest" description="Disordered" evidence="3">
    <location>
        <begin position="243"/>
        <end position="265"/>
    </location>
</feature>